<feature type="compositionally biased region" description="Basic and acidic residues" evidence="1">
    <location>
        <begin position="106"/>
        <end position="117"/>
    </location>
</feature>
<accession>A0ABQ4X5V0</accession>
<proteinExistence type="predicted"/>
<protein>
    <submittedName>
        <fullName evidence="2">Uncharacterized protein</fullName>
    </submittedName>
</protein>
<dbReference type="Proteomes" id="UP001151760">
    <property type="component" value="Unassembled WGS sequence"/>
</dbReference>
<organism evidence="2 3">
    <name type="scientific">Tanacetum coccineum</name>
    <dbReference type="NCBI Taxonomy" id="301880"/>
    <lineage>
        <taxon>Eukaryota</taxon>
        <taxon>Viridiplantae</taxon>
        <taxon>Streptophyta</taxon>
        <taxon>Embryophyta</taxon>
        <taxon>Tracheophyta</taxon>
        <taxon>Spermatophyta</taxon>
        <taxon>Magnoliopsida</taxon>
        <taxon>eudicotyledons</taxon>
        <taxon>Gunneridae</taxon>
        <taxon>Pentapetalae</taxon>
        <taxon>asterids</taxon>
        <taxon>campanulids</taxon>
        <taxon>Asterales</taxon>
        <taxon>Asteraceae</taxon>
        <taxon>Asteroideae</taxon>
        <taxon>Anthemideae</taxon>
        <taxon>Anthemidinae</taxon>
        <taxon>Tanacetum</taxon>
    </lineage>
</organism>
<gene>
    <name evidence="2" type="ORF">Tco_0655149</name>
</gene>
<comment type="caution">
    <text evidence="2">The sequence shown here is derived from an EMBL/GenBank/DDBJ whole genome shotgun (WGS) entry which is preliminary data.</text>
</comment>
<reference evidence="2" key="2">
    <citation type="submission" date="2022-01" db="EMBL/GenBank/DDBJ databases">
        <authorList>
            <person name="Yamashiro T."/>
            <person name="Shiraishi A."/>
            <person name="Satake H."/>
            <person name="Nakayama K."/>
        </authorList>
    </citation>
    <scope>NUCLEOTIDE SEQUENCE</scope>
</reference>
<evidence type="ECO:0000313" key="2">
    <source>
        <dbReference type="EMBL" id="GJS60365.1"/>
    </source>
</evidence>
<evidence type="ECO:0000256" key="1">
    <source>
        <dbReference type="SAM" id="MobiDB-lite"/>
    </source>
</evidence>
<feature type="compositionally biased region" description="Polar residues" evidence="1">
    <location>
        <begin position="119"/>
        <end position="128"/>
    </location>
</feature>
<reference evidence="2" key="1">
    <citation type="journal article" date="2022" name="Int. J. Mol. Sci.">
        <title>Draft Genome of Tanacetum Coccineum: Genomic Comparison of Closely Related Tanacetum-Family Plants.</title>
        <authorList>
            <person name="Yamashiro T."/>
            <person name="Shiraishi A."/>
            <person name="Nakayama K."/>
            <person name="Satake H."/>
        </authorList>
    </citation>
    <scope>NUCLEOTIDE SEQUENCE</scope>
</reference>
<dbReference type="EMBL" id="BQNB010009216">
    <property type="protein sequence ID" value="GJS60365.1"/>
    <property type="molecule type" value="Genomic_DNA"/>
</dbReference>
<evidence type="ECO:0000313" key="3">
    <source>
        <dbReference type="Proteomes" id="UP001151760"/>
    </source>
</evidence>
<feature type="region of interest" description="Disordered" evidence="1">
    <location>
        <begin position="104"/>
        <end position="128"/>
    </location>
</feature>
<sequence length="128" mass="14928">MFSLLVINTLLTNEAITDRESIRRGITETMAKPVLEEYITVAQKNYISGNDEGKIIEKSFLELKGTFLVKYEIMLSVERMEKTRFDYFLGGSDKKFFGKFYPPSRTNKDMKADKDEVSWDQTNNEFKN</sequence>
<keyword evidence="3" id="KW-1185">Reference proteome</keyword>
<name>A0ABQ4X5V0_9ASTR</name>